<keyword evidence="2" id="KW-0472">Membrane</keyword>
<proteinExistence type="predicted"/>
<name>A0A0D1C205_MYCMD</name>
<feature type="compositionally biased region" description="Polar residues" evidence="1">
    <location>
        <begin position="131"/>
        <end position="147"/>
    </location>
</feature>
<feature type="region of interest" description="Disordered" evidence="1">
    <location>
        <begin position="537"/>
        <end position="556"/>
    </location>
</feature>
<protein>
    <recommendedName>
        <fullName evidence="3">HPP transmembrane region domain-containing protein</fullName>
    </recommendedName>
</protein>
<feature type="compositionally biased region" description="Polar residues" evidence="1">
    <location>
        <begin position="576"/>
        <end position="590"/>
    </location>
</feature>
<feature type="transmembrane region" description="Helical" evidence="2">
    <location>
        <begin position="307"/>
        <end position="326"/>
    </location>
</feature>
<feature type="domain" description="HPP transmembrane region" evidence="3">
    <location>
        <begin position="307"/>
        <end position="470"/>
    </location>
</feature>
<dbReference type="GeneID" id="23564241"/>
<feature type="compositionally biased region" description="Polar residues" evidence="1">
    <location>
        <begin position="157"/>
        <end position="177"/>
    </location>
</feature>
<feature type="region of interest" description="Disordered" evidence="1">
    <location>
        <begin position="1"/>
        <end position="219"/>
    </location>
</feature>
<dbReference type="InterPro" id="IPR007065">
    <property type="entry name" value="HPP"/>
</dbReference>
<dbReference type="InterPro" id="IPR058581">
    <property type="entry name" value="TM_HPP"/>
</dbReference>
<reference evidence="4 5" key="1">
    <citation type="journal article" date="2006" name="Nature">
        <title>Insights from the genome of the biotrophic fungal plant pathogen Ustilago maydis.</title>
        <authorList>
            <person name="Kamper J."/>
            <person name="Kahmann R."/>
            <person name="Bolker M."/>
            <person name="Ma L.J."/>
            <person name="Brefort T."/>
            <person name="Saville B.J."/>
            <person name="Banuett F."/>
            <person name="Kronstad J.W."/>
            <person name="Gold S.E."/>
            <person name="Muller O."/>
            <person name="Perlin M.H."/>
            <person name="Wosten H.A."/>
            <person name="de Vries R."/>
            <person name="Ruiz-Herrera J."/>
            <person name="Reynaga-Pena C.G."/>
            <person name="Snetselaar K."/>
            <person name="McCann M."/>
            <person name="Perez-Martin J."/>
            <person name="Feldbrugge M."/>
            <person name="Basse C.W."/>
            <person name="Steinberg G."/>
            <person name="Ibeas J.I."/>
            <person name="Holloman W."/>
            <person name="Guzman P."/>
            <person name="Farman M."/>
            <person name="Stajich J.E."/>
            <person name="Sentandreu R."/>
            <person name="Gonzalez-Prieto J.M."/>
            <person name="Kennell J.C."/>
            <person name="Molina L."/>
            <person name="Schirawski J."/>
            <person name="Mendoza-Mendoza A."/>
            <person name="Greilinger D."/>
            <person name="Munch K."/>
            <person name="Rossel N."/>
            <person name="Scherer M."/>
            <person name="Vranes M."/>
            <person name="Ladendorf O."/>
            <person name="Vincon V."/>
            <person name="Fuchs U."/>
            <person name="Sandrock B."/>
            <person name="Meng S."/>
            <person name="Ho E.C."/>
            <person name="Cahill M.J."/>
            <person name="Boyce K.J."/>
            <person name="Klose J."/>
            <person name="Klosterman S.J."/>
            <person name="Deelstra H.J."/>
            <person name="Ortiz-Castellanos L."/>
            <person name="Li W."/>
            <person name="Sanchez-Alonso P."/>
            <person name="Schreier P.H."/>
            <person name="Hauser-Hahn I."/>
            <person name="Vaupel M."/>
            <person name="Koopmann E."/>
            <person name="Friedrich G."/>
            <person name="Voss H."/>
            <person name="Schluter T."/>
            <person name="Margolis J."/>
            <person name="Platt D."/>
            <person name="Swimmer C."/>
            <person name="Gnirke A."/>
            <person name="Chen F."/>
            <person name="Vysotskaia V."/>
            <person name="Mannhaupt G."/>
            <person name="Guldener U."/>
            <person name="Munsterkotter M."/>
            <person name="Haase D."/>
            <person name="Oesterheld M."/>
            <person name="Mewes H.W."/>
            <person name="Mauceli E.W."/>
            <person name="DeCaprio D."/>
            <person name="Wade C.M."/>
            <person name="Butler J."/>
            <person name="Young S."/>
            <person name="Jaffe D.B."/>
            <person name="Calvo S."/>
            <person name="Nusbaum C."/>
            <person name="Galagan J."/>
            <person name="Birren B.W."/>
        </authorList>
    </citation>
    <scope>NUCLEOTIDE SEQUENCE [LARGE SCALE GENOMIC DNA]</scope>
    <source>
        <strain evidence="5">DSM 14603 / FGSC 9021 / UM521</strain>
    </source>
</reference>
<dbReference type="AlphaFoldDB" id="A0A0D1C205"/>
<dbReference type="OrthoDB" id="2016548at2759"/>
<evidence type="ECO:0000313" key="4">
    <source>
        <dbReference type="EMBL" id="KIS67862.1"/>
    </source>
</evidence>
<sequence>MAKEQDASSSVGVASIHAPTTIPEEPTPVSPASAAIPIDAEASDSAQQAAALVPSLQPEIAQQQQTQPASGRFIEIISSDGSRASAENDAEPQPKQFTTASKDVLPATERQARPSKSGSNIFRRASKRKSVQSTRADTLTSPSQPAQAANVHAHCVSPSTEGSTQKTSPSPNGLSSPSDEDGRHHRAFKKINGETSDTQEHTSHNDRNCNHDGDTDKDDQQHSILDALYPLTNFIGYRPLSHPHTPAERRLTSKHPRFNRYHYICGCIFSLGLPVSGETGEIARYRDPHTGKIELVRMYKDQVGAKIVNSIHSIIAAWVVIALLSLVSRSPFHRAHDAPLIIGAFATEAVVTFYGYRTPLAQPKNILFGNTISAVMGVAMTRAFASTTYSVSGIYGVDWAAAATAVSAAVFAMQIFGFTHPPGAAISLLAITDPKTHELDWWLVPIVIIGTLIVIGWALIINNLGGRRYPDNWFYVNAFAEPPIIGPEKLPFSNSPYYLPSCTHGHKRKPCRKQGEEAQEKGFYRVPDSGVRLTHGFGSSTNDQLEPRPKSNVTATAGHASYSLGGAARVRHLESVDSQVASGSKQSLSAGVNEASAEDGRTTRASEITKVNSLEAPAVLSSHGYSAMHQQQQESAVASTTAKSAPSTAAAAPPAPQVKSRMIEADPTLVSRNNSKSSRRSRRSIVVHVNESRRHSTGSTTKASPVPAVQWRDP</sequence>
<dbReference type="PANTHER" id="PTHR33741">
    <property type="entry name" value="TRANSMEMBRANE PROTEIN DDB_G0269096-RELATED"/>
    <property type="match status" value="1"/>
</dbReference>
<evidence type="ECO:0000256" key="1">
    <source>
        <dbReference type="SAM" id="MobiDB-lite"/>
    </source>
</evidence>
<organism evidence="4 5">
    <name type="scientific">Mycosarcoma maydis</name>
    <name type="common">Corn smut fungus</name>
    <name type="synonym">Ustilago maydis</name>
    <dbReference type="NCBI Taxonomy" id="5270"/>
    <lineage>
        <taxon>Eukaryota</taxon>
        <taxon>Fungi</taxon>
        <taxon>Dikarya</taxon>
        <taxon>Basidiomycota</taxon>
        <taxon>Ustilaginomycotina</taxon>
        <taxon>Ustilaginomycetes</taxon>
        <taxon>Ustilaginales</taxon>
        <taxon>Ustilaginaceae</taxon>
        <taxon>Mycosarcoma</taxon>
    </lineage>
</organism>
<dbReference type="STRING" id="237631.A0A0D1C205"/>
<feature type="transmembrane region" description="Helical" evidence="2">
    <location>
        <begin position="439"/>
        <end position="460"/>
    </location>
</feature>
<dbReference type="RefSeq" id="XP_011390393.1">
    <property type="nucleotide sequence ID" value="XM_011392091.1"/>
</dbReference>
<dbReference type="Pfam" id="PF04982">
    <property type="entry name" value="TM_HPP"/>
    <property type="match status" value="1"/>
</dbReference>
<dbReference type="OMA" id="VPAVQWR"/>
<dbReference type="eggNOG" id="ENOG502S3SU">
    <property type="taxonomic scope" value="Eukaryota"/>
</dbReference>
<accession>A0A0D1C205</accession>
<dbReference type="GO" id="GO:0015112">
    <property type="term" value="F:nitrate transmembrane transporter activity"/>
    <property type="evidence" value="ECO:0000318"/>
    <property type="project" value="GO_Central"/>
</dbReference>
<evidence type="ECO:0000259" key="3">
    <source>
        <dbReference type="Pfam" id="PF04982"/>
    </source>
</evidence>
<feature type="region of interest" description="Disordered" evidence="1">
    <location>
        <begin position="576"/>
        <end position="607"/>
    </location>
</feature>
<feature type="transmembrane region" description="Helical" evidence="2">
    <location>
        <begin position="338"/>
        <end position="356"/>
    </location>
</feature>
<evidence type="ECO:0000256" key="2">
    <source>
        <dbReference type="SAM" id="Phobius"/>
    </source>
</evidence>
<dbReference type="Proteomes" id="UP000000561">
    <property type="component" value="Chromosome 11"/>
</dbReference>
<feature type="compositionally biased region" description="Low complexity" evidence="1">
    <location>
        <begin position="635"/>
        <end position="652"/>
    </location>
</feature>
<dbReference type="KEGG" id="uma:UMAG_03918"/>
<feature type="region of interest" description="Disordered" evidence="1">
    <location>
        <begin position="623"/>
        <end position="714"/>
    </location>
</feature>
<keyword evidence="2" id="KW-0812">Transmembrane</keyword>
<dbReference type="PANTHER" id="PTHR33741:SF5">
    <property type="entry name" value="TRANSMEMBRANE PROTEIN DDB_G0269096-RELATED"/>
    <property type="match status" value="1"/>
</dbReference>
<evidence type="ECO:0000313" key="5">
    <source>
        <dbReference type="Proteomes" id="UP000000561"/>
    </source>
</evidence>
<feature type="compositionally biased region" description="Basic and acidic residues" evidence="1">
    <location>
        <begin position="198"/>
        <end position="219"/>
    </location>
</feature>
<dbReference type="VEuPathDB" id="FungiDB:UMAG_03918"/>
<feature type="transmembrane region" description="Helical" evidence="2">
    <location>
        <begin position="397"/>
        <end position="419"/>
    </location>
</feature>
<keyword evidence="2" id="KW-1133">Transmembrane helix</keyword>
<feature type="compositionally biased region" description="Low complexity" evidence="1">
    <location>
        <begin position="39"/>
        <end position="51"/>
    </location>
</feature>
<dbReference type="InParanoid" id="A0A0D1C205"/>
<dbReference type="GO" id="GO:0015706">
    <property type="term" value="P:nitrate transmembrane transport"/>
    <property type="evidence" value="ECO:0000318"/>
    <property type="project" value="GO_Central"/>
</dbReference>
<dbReference type="EMBL" id="CM003150">
    <property type="protein sequence ID" value="KIS67862.1"/>
    <property type="molecule type" value="Genomic_DNA"/>
</dbReference>
<feature type="transmembrane region" description="Helical" evidence="2">
    <location>
        <begin position="368"/>
        <end position="385"/>
    </location>
</feature>
<keyword evidence="5" id="KW-1185">Reference proteome</keyword>
<gene>
    <name evidence="4" type="ORF">UMAG_03918</name>
</gene>